<dbReference type="InterPro" id="IPR011029">
    <property type="entry name" value="DEATH-like_dom_sf"/>
</dbReference>
<dbReference type="SMART" id="SM01289">
    <property type="entry name" value="PYRIN"/>
    <property type="match status" value="1"/>
</dbReference>
<organism evidence="1 2">
    <name type="scientific">Xenopus laevis</name>
    <name type="common">African clawed frog</name>
    <dbReference type="NCBI Taxonomy" id="8355"/>
    <lineage>
        <taxon>Eukaryota</taxon>
        <taxon>Metazoa</taxon>
        <taxon>Chordata</taxon>
        <taxon>Craniata</taxon>
        <taxon>Vertebrata</taxon>
        <taxon>Euteleostomi</taxon>
        <taxon>Amphibia</taxon>
        <taxon>Batrachia</taxon>
        <taxon>Anura</taxon>
        <taxon>Pipoidea</taxon>
        <taxon>Pipidae</taxon>
        <taxon>Xenopodinae</taxon>
        <taxon>Xenopus</taxon>
        <taxon>Xenopus</taxon>
    </lineage>
</organism>
<dbReference type="CTD" id="108705277"/>
<evidence type="ECO:0000313" key="1">
    <source>
        <dbReference type="Proteomes" id="UP000186698"/>
    </source>
</evidence>
<reference evidence="2" key="1">
    <citation type="submission" date="2025-08" db="UniProtKB">
        <authorList>
            <consortium name="RefSeq"/>
        </authorList>
    </citation>
    <scope>IDENTIFICATION</scope>
    <source>
        <strain evidence="2">J_2021</strain>
        <tissue evidence="2">Erythrocytes</tissue>
    </source>
</reference>
<evidence type="ECO:0000313" key="2">
    <source>
        <dbReference type="RefSeq" id="XP_041434627.1"/>
    </source>
</evidence>
<dbReference type="KEGG" id="xla:108705277"/>
<dbReference type="PROSITE" id="PS50824">
    <property type="entry name" value="DAPIN"/>
    <property type="match status" value="1"/>
</dbReference>
<accession>A0A310TN86</accession>
<protein>
    <submittedName>
        <fullName evidence="2">Apoptosis-associated speck-like protein containing a CARD</fullName>
    </submittedName>
</protein>
<dbReference type="AlphaFoldDB" id="A0A310TN86"/>
<dbReference type="STRING" id="8355.A0A310TN86"/>
<sequence length="91" mass="10283">MGKTVRDLLLETLEDLEKSQLKSFKGKLNDWEVNAGYKVIPKCRLETADEEDVADLIISFYTESYGIEVAQGVLAAIGLMKACEKLKRWSQ</sequence>
<dbReference type="OrthoDB" id="10058437at2759"/>
<dbReference type="Gene3D" id="1.10.533.10">
    <property type="entry name" value="Death Domain, Fas"/>
    <property type="match status" value="1"/>
</dbReference>
<name>A0A310TN86_XENLA</name>
<proteinExistence type="predicted"/>
<accession>A0A974GZK6</accession>
<dbReference type="Pfam" id="PF02758">
    <property type="entry name" value="PYRIN"/>
    <property type="match status" value="1"/>
</dbReference>
<dbReference type="SUPFAM" id="SSF47986">
    <property type="entry name" value="DEATH domain"/>
    <property type="match status" value="1"/>
</dbReference>
<dbReference type="GeneID" id="108705277"/>
<dbReference type="RefSeq" id="XP_041434627.1">
    <property type="nucleotide sequence ID" value="XM_041578693.1"/>
</dbReference>
<keyword evidence="1" id="KW-1185">Reference proteome</keyword>
<dbReference type="InterPro" id="IPR004020">
    <property type="entry name" value="DAPIN"/>
</dbReference>
<dbReference type="Proteomes" id="UP000186698">
    <property type="component" value="Chromosome 9_10S"/>
</dbReference>
<dbReference type="CDD" id="cd08321">
    <property type="entry name" value="Pyrin_ASC-like"/>
    <property type="match status" value="1"/>
</dbReference>
<dbReference type="PaxDb" id="8355-A0A310TN86"/>
<gene>
    <name evidence="2" type="primary">LOC108705277</name>
</gene>